<reference evidence="1" key="1">
    <citation type="submission" date="2020-04" db="EMBL/GenBank/DDBJ databases">
        <authorList>
            <person name="Alioto T."/>
            <person name="Alioto T."/>
            <person name="Gomez Garrido J."/>
        </authorList>
    </citation>
    <scope>NUCLEOTIDE SEQUENCE</scope>
    <source>
        <strain evidence="1">A484AB</strain>
    </source>
</reference>
<organism evidence="1 2">
    <name type="scientific">Paramuricea clavata</name>
    <name type="common">Red gorgonian</name>
    <name type="synonym">Violescent sea-whip</name>
    <dbReference type="NCBI Taxonomy" id="317549"/>
    <lineage>
        <taxon>Eukaryota</taxon>
        <taxon>Metazoa</taxon>
        <taxon>Cnidaria</taxon>
        <taxon>Anthozoa</taxon>
        <taxon>Octocorallia</taxon>
        <taxon>Malacalcyonacea</taxon>
        <taxon>Plexauridae</taxon>
        <taxon>Paramuricea</taxon>
    </lineage>
</organism>
<gene>
    <name evidence="1" type="ORF">PACLA_8A077624</name>
</gene>
<sequence length="165" mass="18573">MKSRFNKTKRLNNASSVQVMNEILFEFIKKFAKSSLLTSMFAWPTIFLGEKTYRPVLGDASDHHIEILKGSGMQVMSLVVSQGSDFTFGDLITFSVVNSKGDIVAVTRDELSTFKVFKRSGESRILCEAPREEHTSECYVRSMEIDAEDNLYVITGLKSMMNHGV</sequence>
<name>A0A6S7ITN0_PARCT</name>
<evidence type="ECO:0000313" key="2">
    <source>
        <dbReference type="Proteomes" id="UP001152795"/>
    </source>
</evidence>
<evidence type="ECO:0000313" key="1">
    <source>
        <dbReference type="EMBL" id="CAB4020389.1"/>
    </source>
</evidence>
<proteinExistence type="predicted"/>
<dbReference type="AlphaFoldDB" id="A0A6S7ITN0"/>
<dbReference type="Proteomes" id="UP001152795">
    <property type="component" value="Unassembled WGS sequence"/>
</dbReference>
<dbReference type="EMBL" id="CACRXK020010929">
    <property type="protein sequence ID" value="CAB4020389.1"/>
    <property type="molecule type" value="Genomic_DNA"/>
</dbReference>
<accession>A0A6S7ITN0</accession>
<protein>
    <submittedName>
        <fullName evidence="1">Uncharacterized protein</fullName>
    </submittedName>
</protein>
<comment type="caution">
    <text evidence="1">The sequence shown here is derived from an EMBL/GenBank/DDBJ whole genome shotgun (WGS) entry which is preliminary data.</text>
</comment>
<keyword evidence="2" id="KW-1185">Reference proteome</keyword>